<comment type="similarity">
    <text evidence="2">Belongs to the GtrA family.</text>
</comment>
<proteinExistence type="inferred from homology"/>
<sequence length="123" mass="13755">MISRDEFWRLFRFGIVGGGATLVDLATAKFCLFMWPAMSEHVVTSIGFFVAFWVSFFGHRYVTFQSHGKVTNFLAVALFSLAVRNVLLSGLLWIGLSGMLPIVIATLAVTILTYVLSRIWVFA</sequence>
<keyword evidence="5 6" id="KW-0472">Membrane</keyword>
<dbReference type="Proteomes" id="UP000585721">
    <property type="component" value="Unassembled WGS sequence"/>
</dbReference>
<dbReference type="RefSeq" id="WP_188026604.1">
    <property type="nucleotide sequence ID" value="NZ_JACHGR010000005.1"/>
</dbReference>
<dbReference type="EMBL" id="JACHGR010000005">
    <property type="protein sequence ID" value="MBB6055864.1"/>
    <property type="molecule type" value="Genomic_DNA"/>
</dbReference>
<name>A0A841G9P7_9GAMM</name>
<dbReference type="Pfam" id="PF04138">
    <property type="entry name" value="GtrA_DPMS_TM"/>
    <property type="match status" value="1"/>
</dbReference>
<feature type="transmembrane region" description="Helical" evidence="6">
    <location>
        <begin position="70"/>
        <end position="94"/>
    </location>
</feature>
<keyword evidence="3 6" id="KW-0812">Transmembrane</keyword>
<dbReference type="PANTHER" id="PTHR38459:SF1">
    <property type="entry name" value="PROPHAGE BACTOPRENOL-LINKED GLUCOSE TRANSLOCASE HOMOLOG"/>
    <property type="match status" value="1"/>
</dbReference>
<dbReference type="InterPro" id="IPR007267">
    <property type="entry name" value="GtrA_DPMS_TM"/>
</dbReference>
<feature type="transmembrane region" description="Helical" evidence="6">
    <location>
        <begin position="100"/>
        <end position="121"/>
    </location>
</feature>
<evidence type="ECO:0000256" key="6">
    <source>
        <dbReference type="SAM" id="Phobius"/>
    </source>
</evidence>
<feature type="transmembrane region" description="Helical" evidence="6">
    <location>
        <begin position="41"/>
        <end position="58"/>
    </location>
</feature>
<evidence type="ECO:0000256" key="1">
    <source>
        <dbReference type="ARBA" id="ARBA00004141"/>
    </source>
</evidence>
<keyword evidence="9" id="KW-1185">Reference proteome</keyword>
<evidence type="ECO:0000256" key="4">
    <source>
        <dbReference type="ARBA" id="ARBA00022989"/>
    </source>
</evidence>
<protein>
    <submittedName>
        <fullName evidence="8">Putative flippase GtrA</fullName>
    </submittedName>
</protein>
<evidence type="ECO:0000256" key="2">
    <source>
        <dbReference type="ARBA" id="ARBA00009399"/>
    </source>
</evidence>
<evidence type="ECO:0000256" key="3">
    <source>
        <dbReference type="ARBA" id="ARBA00022692"/>
    </source>
</evidence>
<evidence type="ECO:0000313" key="9">
    <source>
        <dbReference type="Proteomes" id="UP000585721"/>
    </source>
</evidence>
<keyword evidence="4 6" id="KW-1133">Transmembrane helix</keyword>
<dbReference type="AlphaFoldDB" id="A0A841G9P7"/>
<gene>
    <name evidence="8" type="ORF">HNR75_001782</name>
</gene>
<dbReference type="InterPro" id="IPR051401">
    <property type="entry name" value="GtrA_CellWall_Glycosyl"/>
</dbReference>
<evidence type="ECO:0000259" key="7">
    <source>
        <dbReference type="Pfam" id="PF04138"/>
    </source>
</evidence>
<evidence type="ECO:0000256" key="5">
    <source>
        <dbReference type="ARBA" id="ARBA00023136"/>
    </source>
</evidence>
<organism evidence="8 9">
    <name type="scientific">Tolumonas osonensis</name>
    <dbReference type="NCBI Taxonomy" id="675874"/>
    <lineage>
        <taxon>Bacteria</taxon>
        <taxon>Pseudomonadati</taxon>
        <taxon>Pseudomonadota</taxon>
        <taxon>Gammaproteobacteria</taxon>
        <taxon>Aeromonadales</taxon>
        <taxon>Aeromonadaceae</taxon>
        <taxon>Tolumonas</taxon>
    </lineage>
</organism>
<reference evidence="8 9" key="1">
    <citation type="submission" date="2020-08" db="EMBL/GenBank/DDBJ databases">
        <title>Genomic Encyclopedia of Type Strains, Phase IV (KMG-IV): sequencing the most valuable type-strain genomes for metagenomic binning, comparative biology and taxonomic classification.</title>
        <authorList>
            <person name="Goeker M."/>
        </authorList>
    </citation>
    <scope>NUCLEOTIDE SEQUENCE [LARGE SCALE GENOMIC DNA]</scope>
    <source>
        <strain evidence="8 9">DSM 22975</strain>
    </source>
</reference>
<accession>A0A841G9P7</accession>
<feature type="domain" description="GtrA/DPMS transmembrane" evidence="7">
    <location>
        <begin position="12"/>
        <end position="122"/>
    </location>
</feature>
<comment type="subcellular location">
    <subcellularLocation>
        <location evidence="1">Membrane</location>
        <topology evidence="1">Multi-pass membrane protein</topology>
    </subcellularLocation>
</comment>
<dbReference type="GO" id="GO:0005886">
    <property type="term" value="C:plasma membrane"/>
    <property type="evidence" value="ECO:0007669"/>
    <property type="project" value="TreeGrafter"/>
</dbReference>
<dbReference type="PANTHER" id="PTHR38459">
    <property type="entry name" value="PROPHAGE BACTOPRENOL-LINKED GLUCOSE TRANSLOCASE HOMOLOG"/>
    <property type="match status" value="1"/>
</dbReference>
<dbReference type="GO" id="GO:0000271">
    <property type="term" value="P:polysaccharide biosynthetic process"/>
    <property type="evidence" value="ECO:0007669"/>
    <property type="project" value="InterPro"/>
</dbReference>
<comment type="caution">
    <text evidence="8">The sequence shown here is derived from an EMBL/GenBank/DDBJ whole genome shotgun (WGS) entry which is preliminary data.</text>
</comment>
<feature type="transmembrane region" description="Helical" evidence="6">
    <location>
        <begin position="12"/>
        <end position="35"/>
    </location>
</feature>
<evidence type="ECO:0000313" key="8">
    <source>
        <dbReference type="EMBL" id="MBB6055864.1"/>
    </source>
</evidence>